<dbReference type="OrthoDB" id="6899556at2"/>
<name>A0A200JBX9_9ENTE</name>
<dbReference type="Pfam" id="PF13108">
    <property type="entry name" value="DUF3969"/>
    <property type="match status" value="1"/>
</dbReference>
<protein>
    <recommendedName>
        <fullName evidence="4">DUF3969 domain-containing protein</fullName>
    </recommendedName>
</protein>
<reference evidence="1" key="1">
    <citation type="submission" date="2017-05" db="EMBL/GenBank/DDBJ databases">
        <title>The Genome Sequence of Enterococcus sp. 9D6_DIV0238.</title>
        <authorList>
            <consortium name="The Broad Institute Genomics Platform"/>
            <consortium name="The Broad Institute Genomic Center for Infectious Diseases"/>
            <person name="Earl A."/>
            <person name="Manson A."/>
            <person name="Schwartman J."/>
            <person name="Gilmore M."/>
            <person name="Abouelleil A."/>
            <person name="Cao P."/>
            <person name="Chapman S."/>
            <person name="Cusick C."/>
            <person name="Shea T."/>
            <person name="Young S."/>
            <person name="Neafsey D."/>
            <person name="Nusbaum C."/>
            <person name="Birren B."/>
        </authorList>
    </citation>
    <scope>NUCLEOTIDE SEQUENCE [LARGE SCALE GENOMIC DNA]</scope>
    <source>
        <strain evidence="1">9D6_DIV0238</strain>
    </source>
</reference>
<dbReference type="RefSeq" id="WP_087639392.1">
    <property type="nucleotide sequence ID" value="NZ_CP147246.1"/>
</dbReference>
<evidence type="ECO:0000313" key="3">
    <source>
        <dbReference type="Proteomes" id="UP000196151"/>
    </source>
</evidence>
<reference evidence="2" key="3">
    <citation type="submission" date="2024-03" db="EMBL/GenBank/DDBJ databases">
        <title>The Genome Sequence of Enterococcus sp. DIV0238c.</title>
        <authorList>
            <consortium name="The Broad Institute Genomics Platform"/>
            <consortium name="The Broad Institute Microbial Omics Core"/>
            <consortium name="The Broad Institute Genomic Center for Infectious Diseases"/>
            <person name="Earl A."/>
            <person name="Manson A."/>
            <person name="Gilmore M."/>
            <person name="Schwartman J."/>
            <person name="Shea T."/>
            <person name="Abouelleil A."/>
            <person name="Cao P."/>
            <person name="Chapman S."/>
            <person name="Cusick C."/>
            <person name="Young S."/>
            <person name="Neafsey D."/>
            <person name="Nusbaum C."/>
            <person name="Birren B."/>
        </authorList>
    </citation>
    <scope>NUCLEOTIDE SEQUENCE</scope>
    <source>
        <strain evidence="2">9D6_DIV0238</strain>
    </source>
</reference>
<organism evidence="1">
    <name type="scientific">Candidatus Enterococcus dunnyi</name>
    <dbReference type="NCBI Taxonomy" id="1834192"/>
    <lineage>
        <taxon>Bacteria</taxon>
        <taxon>Bacillati</taxon>
        <taxon>Bacillota</taxon>
        <taxon>Bacilli</taxon>
        <taxon>Lactobacillales</taxon>
        <taxon>Enterococcaceae</taxon>
        <taxon>Enterococcus</taxon>
    </lineage>
</organism>
<accession>A0A200JBX9</accession>
<gene>
    <name evidence="1" type="ORF">A5889_000163</name>
    <name evidence="2" type="ORF">A5889_002755</name>
</gene>
<dbReference type="EMBL" id="CP147246">
    <property type="protein sequence ID" value="WYJ95207.1"/>
    <property type="molecule type" value="Genomic_DNA"/>
</dbReference>
<sequence>MELKFSVVKKNEAERLILVTAIGLLESLENELLTIEDCENYLFSPYSVSILEEKGLSEDVIEIIELGCELEDIQSLRPAKLKDGIRELKEQSKECLKKIAPFDDPCSVKKWLDNN</sequence>
<keyword evidence="3" id="KW-1185">Reference proteome</keyword>
<proteinExistence type="predicted"/>
<dbReference type="InterPro" id="IPR025083">
    <property type="entry name" value="DUF3969"/>
</dbReference>
<dbReference type="Proteomes" id="UP000196151">
    <property type="component" value="Chromosome"/>
</dbReference>
<evidence type="ECO:0000313" key="1">
    <source>
        <dbReference type="EMBL" id="OUZ34688.1"/>
    </source>
</evidence>
<evidence type="ECO:0008006" key="4">
    <source>
        <dbReference type="Google" id="ProtNLM"/>
    </source>
</evidence>
<dbReference type="AlphaFoldDB" id="A0A200JBX9"/>
<reference evidence="2" key="2">
    <citation type="submission" date="2017-05" db="EMBL/GenBank/DDBJ databases">
        <authorList>
            <consortium name="The Broad Institute Genomics Platform"/>
            <consortium name="The Broad Institute Genomic Center for Infectious Diseases"/>
            <person name="Earl A."/>
            <person name="Manson A."/>
            <person name="Schwartman J."/>
            <person name="Gilmore M."/>
            <person name="Abouelleil A."/>
            <person name="Cao P."/>
            <person name="Chapman S."/>
            <person name="Cusick C."/>
            <person name="Shea T."/>
            <person name="Young S."/>
            <person name="Neafsey D."/>
            <person name="Nusbaum C."/>
            <person name="Birren B."/>
        </authorList>
    </citation>
    <scope>NUCLEOTIDE SEQUENCE</scope>
    <source>
        <strain evidence="2">9D6_DIV0238</strain>
    </source>
</reference>
<dbReference type="EMBL" id="NIBQ01000001">
    <property type="protein sequence ID" value="OUZ34688.1"/>
    <property type="molecule type" value="Genomic_DNA"/>
</dbReference>
<evidence type="ECO:0000313" key="2">
    <source>
        <dbReference type="EMBL" id="WYJ95207.1"/>
    </source>
</evidence>